<organism evidence="6 7">
    <name type="scientific">Desulfurococcus amylolyticus DSM 16532</name>
    <dbReference type="NCBI Taxonomy" id="768672"/>
    <lineage>
        <taxon>Archaea</taxon>
        <taxon>Thermoproteota</taxon>
        <taxon>Thermoprotei</taxon>
        <taxon>Desulfurococcales</taxon>
        <taxon>Desulfurococcaceae</taxon>
        <taxon>Desulfurococcus</taxon>
    </lineage>
</organism>
<dbReference type="GO" id="GO:0016301">
    <property type="term" value="F:kinase activity"/>
    <property type="evidence" value="ECO:0007669"/>
    <property type="project" value="UniProtKB-KW"/>
</dbReference>
<dbReference type="GO" id="GO:0005524">
    <property type="term" value="F:ATP binding"/>
    <property type="evidence" value="ECO:0007669"/>
    <property type="project" value="UniProtKB-KW"/>
</dbReference>
<evidence type="ECO:0000256" key="1">
    <source>
        <dbReference type="ARBA" id="ARBA00022679"/>
    </source>
</evidence>
<dbReference type="CDD" id="cd16400">
    <property type="entry name" value="ParB_Srx_like_nuclease"/>
    <property type="match status" value="1"/>
</dbReference>
<dbReference type="InterPro" id="IPR003115">
    <property type="entry name" value="ParB_N"/>
</dbReference>
<dbReference type="GO" id="GO:0005694">
    <property type="term" value="C:chromosome"/>
    <property type="evidence" value="ECO:0007669"/>
    <property type="project" value="TreeGrafter"/>
</dbReference>
<accession>I3XSA6</accession>
<dbReference type="PANTHER" id="PTHR33375">
    <property type="entry name" value="CHROMOSOME-PARTITIONING PROTEIN PARB-RELATED"/>
    <property type="match status" value="1"/>
</dbReference>
<evidence type="ECO:0000256" key="4">
    <source>
        <dbReference type="ARBA" id="ARBA00022840"/>
    </source>
</evidence>
<dbReference type="eggNOG" id="arCOG01875">
    <property type="taxonomic scope" value="Archaea"/>
</dbReference>
<evidence type="ECO:0000313" key="7">
    <source>
        <dbReference type="Proteomes" id="UP000006175"/>
    </source>
</evidence>
<dbReference type="RefSeq" id="WP_014767729.1">
    <property type="nucleotide sequence ID" value="NC_018001.1"/>
</dbReference>
<dbReference type="SUPFAM" id="SSF110849">
    <property type="entry name" value="ParB/Sulfiredoxin"/>
    <property type="match status" value="1"/>
</dbReference>
<dbReference type="PANTHER" id="PTHR33375:SF1">
    <property type="entry name" value="CHROMOSOME-PARTITIONING PROTEIN PARB-RELATED"/>
    <property type="match status" value="1"/>
</dbReference>
<dbReference type="GeneID" id="13061321"/>
<dbReference type="AlphaFoldDB" id="I3XSA6"/>
<dbReference type="GO" id="GO:0045881">
    <property type="term" value="P:positive regulation of sporulation resulting in formation of a cellular spore"/>
    <property type="evidence" value="ECO:0007669"/>
    <property type="project" value="TreeGrafter"/>
</dbReference>
<evidence type="ECO:0000256" key="2">
    <source>
        <dbReference type="ARBA" id="ARBA00022741"/>
    </source>
</evidence>
<dbReference type="Gene3D" id="3.90.1530.10">
    <property type="entry name" value="Conserved hypothetical protein from pyrococcus furiosus pfu- 392566-001, ParB domain"/>
    <property type="match status" value="1"/>
</dbReference>
<dbReference type="Pfam" id="PF18231">
    <property type="entry name" value="SerK_C"/>
    <property type="match status" value="1"/>
</dbReference>
<keyword evidence="2" id="KW-0547">Nucleotide-binding</keyword>
<reference evidence="6 7" key="1">
    <citation type="journal article" date="2012" name="J. Bacteriol.">
        <title>Complete Genome Sequence of Desulfurococcus fermentans, a Hyperthermophilic Cellulolytic Crenarchaeon Isolated from a Freshwater Hot Spring in Kamchatka, Russia.</title>
        <authorList>
            <person name="Susanti D."/>
            <person name="Johnson E.F."/>
            <person name="Rodriguez J.R."/>
            <person name="Anderson I."/>
            <person name="Perevalova A.A."/>
            <person name="Kyrpides N."/>
            <person name="Lucas S."/>
            <person name="Han J."/>
            <person name="Lapidus A."/>
            <person name="Cheng J.F."/>
            <person name="Goodwin L."/>
            <person name="Pitluck S."/>
            <person name="Mavrommatis K."/>
            <person name="Peters L."/>
            <person name="Land M.L."/>
            <person name="Hauser L."/>
            <person name="Gopalan V."/>
            <person name="Chan P.P."/>
            <person name="Lowe T.M."/>
            <person name="Atomi H."/>
            <person name="Bonch-Osmolovskaya E.A."/>
            <person name="Woyke T."/>
            <person name="Mukhopadhyay B."/>
        </authorList>
    </citation>
    <scope>NUCLEOTIDE SEQUENCE [LARGE SCALE GENOMIC DNA]</scope>
    <source>
        <strain evidence="6 7">DSM 16532</strain>
    </source>
</reference>
<dbReference type="OrthoDB" id="89900at2157"/>
<dbReference type="InterPro" id="IPR050336">
    <property type="entry name" value="Chromosome_partition/occlusion"/>
</dbReference>
<evidence type="ECO:0000256" key="3">
    <source>
        <dbReference type="ARBA" id="ARBA00022777"/>
    </source>
</evidence>
<keyword evidence="7" id="KW-1185">Reference proteome</keyword>
<dbReference type="InterPro" id="IPR023098">
    <property type="entry name" value="SerK/SbnI_C"/>
</dbReference>
<dbReference type="Gene3D" id="3.30.1760.10">
    <property type="entry name" value="Conserved hypothetical protein from pyrococcus furiosus pfu- 392566-001, domain 2"/>
    <property type="match status" value="1"/>
</dbReference>
<dbReference type="Pfam" id="PF02195">
    <property type="entry name" value="ParB_N"/>
    <property type="match status" value="1"/>
</dbReference>
<evidence type="ECO:0000313" key="6">
    <source>
        <dbReference type="EMBL" id="AFL66830.1"/>
    </source>
</evidence>
<sequence length="255" mass="28753">MSSEAGKVIIKLPKTSIPYKYVEPTLIDVDKLVNHEELVEARLRELVDKIRSENAVDMPIIVTPIPGTDKFLIVDGHHRWAAVKALGYRKIPCVIIDYFSPEIKLKTWLPGIIGEVEPVFSEVSRRGLKISTCNYNPNTLGEIDVKLLEESSFIVLGKNLCRAISGGIEGQKIVSQVLNELNMKGLFTLVYYGELSDALEDLKSGWLTYLFIRKILTKEDVMNYVKKGLVYAPKTTRHILPFYPAKTYTPLSKLA</sequence>
<dbReference type="KEGG" id="dfd:Desfe_0944"/>
<dbReference type="HOGENOM" id="CLU_1088213_0_0_2"/>
<evidence type="ECO:0000259" key="5">
    <source>
        <dbReference type="SMART" id="SM00470"/>
    </source>
</evidence>
<dbReference type="SMART" id="SM00470">
    <property type="entry name" value="ParB"/>
    <property type="match status" value="1"/>
</dbReference>
<keyword evidence="3" id="KW-0418">Kinase</keyword>
<dbReference type="EMBL" id="CP003321">
    <property type="protein sequence ID" value="AFL66830.1"/>
    <property type="molecule type" value="Genomic_DNA"/>
</dbReference>
<dbReference type="InterPro" id="IPR040867">
    <property type="entry name" value="SerK_C"/>
</dbReference>
<dbReference type="Proteomes" id="UP000006175">
    <property type="component" value="Chromosome"/>
</dbReference>
<keyword evidence="1" id="KW-0808">Transferase</keyword>
<keyword evidence="4" id="KW-0067">ATP-binding</keyword>
<dbReference type="GO" id="GO:0007059">
    <property type="term" value="P:chromosome segregation"/>
    <property type="evidence" value="ECO:0007669"/>
    <property type="project" value="TreeGrafter"/>
</dbReference>
<proteinExistence type="predicted"/>
<protein>
    <submittedName>
        <fullName evidence="6">ParB domain protein nuclease</fullName>
    </submittedName>
</protein>
<dbReference type="InterPro" id="IPR036086">
    <property type="entry name" value="ParB/Sulfiredoxin_sf"/>
</dbReference>
<gene>
    <name evidence="6" type="ORF">Desfe_0944</name>
</gene>
<feature type="domain" description="ParB-like N-terminal" evidence="5">
    <location>
        <begin position="25"/>
        <end position="111"/>
    </location>
</feature>
<name>I3XSA6_DESAM</name>